<proteinExistence type="predicted"/>
<reference evidence="1" key="1">
    <citation type="journal article" date="2018" name="Nat. Biotechnol.">
        <title>A standardized bacterial taxonomy based on genome phylogeny substantially revises the tree of life.</title>
        <authorList>
            <person name="Parks D.H."/>
            <person name="Chuvochina M."/>
            <person name="Waite D.W."/>
            <person name="Rinke C."/>
            <person name="Skarshewski A."/>
            <person name="Chaumeil P.A."/>
            <person name="Hugenholtz P."/>
        </authorList>
    </citation>
    <scope>NUCLEOTIDE SEQUENCE [LARGE SCALE GENOMIC DNA]</scope>
    <source>
        <strain evidence="1">UBA11284</strain>
    </source>
</reference>
<organism evidence="1">
    <name type="scientific">Halomonas campaniensis</name>
    <dbReference type="NCBI Taxonomy" id="213554"/>
    <lineage>
        <taxon>Bacteria</taxon>
        <taxon>Pseudomonadati</taxon>
        <taxon>Pseudomonadota</taxon>
        <taxon>Gammaproteobacteria</taxon>
        <taxon>Oceanospirillales</taxon>
        <taxon>Halomonadaceae</taxon>
        <taxon>Halomonas</taxon>
    </lineage>
</organism>
<accession>A0A3D0KGR0</accession>
<comment type="caution">
    <text evidence="1">The sequence shown here is derived from an EMBL/GenBank/DDBJ whole genome shotgun (WGS) entry which is preliminary data.</text>
</comment>
<gene>
    <name evidence="1" type="ORF">DEO68_10820</name>
</gene>
<dbReference type="EMBL" id="DOTR01000055">
    <property type="protein sequence ID" value="HCA02654.1"/>
    <property type="molecule type" value="Genomic_DNA"/>
</dbReference>
<protein>
    <submittedName>
        <fullName evidence="1">Uncharacterized protein</fullName>
    </submittedName>
</protein>
<name>A0A3D0KGR0_9GAMM</name>
<sequence length="86" mass="9190">MARLTKAEAAWVKKLQEVMNECPSKRIQAFTIGDSELNLFDGSKENAIQAALDGRGGPSDFCQAVTHVGADLAQIRCPFAVHSTAG</sequence>
<evidence type="ECO:0000313" key="1">
    <source>
        <dbReference type="EMBL" id="HCA02654.1"/>
    </source>
</evidence>
<dbReference type="AlphaFoldDB" id="A0A3D0KGR0"/>